<organism evidence="2 3">
    <name type="scientific">Parasponia andersonii</name>
    <name type="common">Sponia andersonii</name>
    <dbReference type="NCBI Taxonomy" id="3476"/>
    <lineage>
        <taxon>Eukaryota</taxon>
        <taxon>Viridiplantae</taxon>
        <taxon>Streptophyta</taxon>
        <taxon>Embryophyta</taxon>
        <taxon>Tracheophyta</taxon>
        <taxon>Spermatophyta</taxon>
        <taxon>Magnoliopsida</taxon>
        <taxon>eudicotyledons</taxon>
        <taxon>Gunneridae</taxon>
        <taxon>Pentapetalae</taxon>
        <taxon>rosids</taxon>
        <taxon>fabids</taxon>
        <taxon>Rosales</taxon>
        <taxon>Cannabaceae</taxon>
        <taxon>Parasponia</taxon>
    </lineage>
</organism>
<proteinExistence type="predicted"/>
<keyword evidence="1" id="KW-0472">Membrane</keyword>
<evidence type="ECO:0000313" key="2">
    <source>
        <dbReference type="EMBL" id="PON63003.1"/>
    </source>
</evidence>
<name>A0A2P5CPP0_PARAD</name>
<keyword evidence="1" id="KW-0812">Transmembrane</keyword>
<dbReference type="Proteomes" id="UP000237105">
    <property type="component" value="Unassembled WGS sequence"/>
</dbReference>
<keyword evidence="3" id="KW-1185">Reference proteome</keyword>
<protein>
    <recommendedName>
        <fullName evidence="4">Transmembrane protein</fullName>
    </recommendedName>
</protein>
<keyword evidence="1" id="KW-1133">Transmembrane helix</keyword>
<evidence type="ECO:0008006" key="4">
    <source>
        <dbReference type="Google" id="ProtNLM"/>
    </source>
</evidence>
<accession>A0A2P5CPP0</accession>
<dbReference type="AlphaFoldDB" id="A0A2P5CPP0"/>
<gene>
    <name evidence="2" type="ORF">PanWU01x14_134500</name>
</gene>
<sequence length="132" mass="14285">MPVGLVPVFFGCFLMGACFWLPFCVRFCCEAFSSLFGGAVVFFGCVVCCFGLGWASLARGFVFFACSLFSFREGEVLERSSVWVLGQGKRDEGGFGILSGARTFSLGIGKRRDSIILVLTSKTQKLKSLAGD</sequence>
<reference evidence="3" key="1">
    <citation type="submission" date="2016-06" db="EMBL/GenBank/DDBJ databases">
        <title>Parallel loss of symbiosis genes in relatives of nitrogen-fixing non-legume Parasponia.</title>
        <authorList>
            <person name="Van Velzen R."/>
            <person name="Holmer R."/>
            <person name="Bu F."/>
            <person name="Rutten L."/>
            <person name="Van Zeijl A."/>
            <person name="Liu W."/>
            <person name="Santuari L."/>
            <person name="Cao Q."/>
            <person name="Sharma T."/>
            <person name="Shen D."/>
            <person name="Roswanjaya Y."/>
            <person name="Wardhani T."/>
            <person name="Kalhor M.S."/>
            <person name="Jansen J."/>
            <person name="Van den Hoogen J."/>
            <person name="Gungor B."/>
            <person name="Hartog M."/>
            <person name="Hontelez J."/>
            <person name="Verver J."/>
            <person name="Yang W.-C."/>
            <person name="Schijlen E."/>
            <person name="Repin R."/>
            <person name="Schilthuizen M."/>
            <person name="Schranz E."/>
            <person name="Heidstra R."/>
            <person name="Miyata K."/>
            <person name="Fedorova E."/>
            <person name="Kohlen W."/>
            <person name="Bisseling T."/>
            <person name="Smit S."/>
            <person name="Geurts R."/>
        </authorList>
    </citation>
    <scope>NUCLEOTIDE SEQUENCE [LARGE SCALE GENOMIC DNA]</scope>
    <source>
        <strain evidence="3">cv. WU1-14</strain>
    </source>
</reference>
<comment type="caution">
    <text evidence="2">The sequence shown here is derived from an EMBL/GenBank/DDBJ whole genome shotgun (WGS) entry which is preliminary data.</text>
</comment>
<evidence type="ECO:0000256" key="1">
    <source>
        <dbReference type="SAM" id="Phobius"/>
    </source>
</evidence>
<evidence type="ECO:0000313" key="3">
    <source>
        <dbReference type="Proteomes" id="UP000237105"/>
    </source>
</evidence>
<feature type="transmembrane region" description="Helical" evidence="1">
    <location>
        <begin position="35"/>
        <end position="57"/>
    </location>
</feature>
<feature type="transmembrane region" description="Helical" evidence="1">
    <location>
        <begin position="6"/>
        <end position="23"/>
    </location>
</feature>
<dbReference type="EMBL" id="JXTB01000108">
    <property type="protein sequence ID" value="PON63003.1"/>
    <property type="molecule type" value="Genomic_DNA"/>
</dbReference>